<dbReference type="InterPro" id="IPR013019">
    <property type="entry name" value="MAD_homology_MH1"/>
</dbReference>
<dbReference type="EMBL" id="JAUCMV010000003">
    <property type="protein sequence ID" value="KAK0412712.1"/>
    <property type="molecule type" value="Genomic_DNA"/>
</dbReference>
<dbReference type="GO" id="GO:0060395">
    <property type="term" value="P:SMAD protein signal transduction"/>
    <property type="evidence" value="ECO:0007669"/>
    <property type="project" value="TreeGrafter"/>
</dbReference>
<dbReference type="InterPro" id="IPR036578">
    <property type="entry name" value="SMAD_MH1_sf"/>
</dbReference>
<feature type="region of interest" description="Disordered" evidence="8">
    <location>
        <begin position="567"/>
        <end position="591"/>
    </location>
</feature>
<evidence type="ECO:0000256" key="6">
    <source>
        <dbReference type="ARBA" id="ARBA00023242"/>
    </source>
</evidence>
<feature type="domain" description="RING-type" evidence="9">
    <location>
        <begin position="491"/>
        <end position="533"/>
    </location>
</feature>
<comment type="caution">
    <text evidence="11">The sequence shown here is derived from an EMBL/GenBank/DDBJ whole genome shotgun (WGS) entry which is preliminary data.</text>
</comment>
<keyword evidence="12" id="KW-1185">Reference proteome</keyword>
<feature type="region of interest" description="Disordered" evidence="8">
    <location>
        <begin position="19"/>
        <end position="77"/>
    </location>
</feature>
<dbReference type="PROSITE" id="PS50089">
    <property type="entry name" value="ZF_RING_2"/>
    <property type="match status" value="1"/>
</dbReference>
<evidence type="ECO:0000256" key="5">
    <source>
        <dbReference type="ARBA" id="ARBA00023163"/>
    </source>
</evidence>
<dbReference type="InterPro" id="IPR003619">
    <property type="entry name" value="MAD_homology1_Dwarfin-type"/>
</dbReference>
<dbReference type="PANTHER" id="PTHR13703">
    <property type="entry name" value="SMAD"/>
    <property type="match status" value="1"/>
</dbReference>
<evidence type="ECO:0000259" key="9">
    <source>
        <dbReference type="PROSITE" id="PS50089"/>
    </source>
</evidence>
<evidence type="ECO:0000256" key="8">
    <source>
        <dbReference type="SAM" id="MobiDB-lite"/>
    </source>
</evidence>
<protein>
    <recommendedName>
        <fullName evidence="13">RING-type domain-containing protein</fullName>
    </recommendedName>
</protein>
<dbReference type="SUPFAM" id="SSF57850">
    <property type="entry name" value="RING/U-box"/>
    <property type="match status" value="1"/>
</dbReference>
<dbReference type="GO" id="GO:0030509">
    <property type="term" value="P:BMP signaling pathway"/>
    <property type="evidence" value="ECO:0007669"/>
    <property type="project" value="TreeGrafter"/>
</dbReference>
<feature type="region of interest" description="Disordered" evidence="8">
    <location>
        <begin position="200"/>
        <end position="232"/>
    </location>
</feature>
<keyword evidence="4" id="KW-0805">Transcription regulation</keyword>
<reference evidence="11" key="1">
    <citation type="submission" date="2023-06" db="EMBL/GenBank/DDBJ databases">
        <title>Genomic analysis of the entomopathogenic nematode Steinernema hermaphroditum.</title>
        <authorList>
            <person name="Schwarz E.M."/>
            <person name="Heppert J.K."/>
            <person name="Baniya A."/>
            <person name="Schwartz H.T."/>
            <person name="Tan C.-H."/>
            <person name="Antoshechkin I."/>
            <person name="Sternberg P.W."/>
            <person name="Goodrich-Blair H."/>
            <person name="Dillman A.R."/>
        </authorList>
    </citation>
    <scope>NUCLEOTIDE SEQUENCE</scope>
    <source>
        <strain evidence="11">PS9179</strain>
        <tissue evidence="11">Whole animal</tissue>
    </source>
</reference>
<dbReference type="PROSITE" id="PS51075">
    <property type="entry name" value="MH1"/>
    <property type="match status" value="1"/>
</dbReference>
<keyword evidence="6" id="KW-0539">Nucleus</keyword>
<evidence type="ECO:0000313" key="12">
    <source>
        <dbReference type="Proteomes" id="UP001175271"/>
    </source>
</evidence>
<evidence type="ECO:0000256" key="3">
    <source>
        <dbReference type="ARBA" id="ARBA00022833"/>
    </source>
</evidence>
<dbReference type="Proteomes" id="UP001175271">
    <property type="component" value="Unassembled WGS sequence"/>
</dbReference>
<proteinExistence type="predicted"/>
<keyword evidence="2 7" id="KW-0479">Metal-binding</keyword>
<dbReference type="CDD" id="cd16448">
    <property type="entry name" value="RING-H2"/>
    <property type="match status" value="1"/>
</dbReference>
<feature type="region of interest" description="Disordered" evidence="8">
    <location>
        <begin position="403"/>
        <end position="435"/>
    </location>
</feature>
<feature type="domain" description="MH1" evidence="10">
    <location>
        <begin position="80"/>
        <end position="207"/>
    </location>
</feature>
<evidence type="ECO:0000259" key="10">
    <source>
        <dbReference type="PROSITE" id="PS51075"/>
    </source>
</evidence>
<dbReference type="InterPro" id="IPR013083">
    <property type="entry name" value="Znf_RING/FYVE/PHD"/>
</dbReference>
<accession>A0AA39LX07</accession>
<keyword evidence="2 7" id="KW-0863">Zinc-finger</keyword>
<evidence type="ECO:0000256" key="7">
    <source>
        <dbReference type="PROSITE-ProRule" id="PRU00175"/>
    </source>
</evidence>
<dbReference type="GO" id="GO:0009653">
    <property type="term" value="P:anatomical structure morphogenesis"/>
    <property type="evidence" value="ECO:0007669"/>
    <property type="project" value="TreeGrafter"/>
</dbReference>
<dbReference type="PANTHER" id="PTHR13703:SF45">
    <property type="entry name" value="MOTHERS AGAINST DECAPENTAPLEGIC HOMOLOG"/>
    <property type="match status" value="1"/>
</dbReference>
<dbReference type="SMART" id="SM00184">
    <property type="entry name" value="RING"/>
    <property type="match status" value="1"/>
</dbReference>
<dbReference type="Gene3D" id="3.30.40.10">
    <property type="entry name" value="Zinc/RING finger domain, C3HC4 (zinc finger)"/>
    <property type="match status" value="1"/>
</dbReference>
<evidence type="ECO:0000313" key="11">
    <source>
        <dbReference type="EMBL" id="KAK0412712.1"/>
    </source>
</evidence>
<dbReference type="GO" id="GO:0030154">
    <property type="term" value="P:cell differentiation"/>
    <property type="evidence" value="ECO:0007669"/>
    <property type="project" value="TreeGrafter"/>
</dbReference>
<feature type="compositionally biased region" description="Polar residues" evidence="8">
    <location>
        <begin position="43"/>
        <end position="66"/>
    </location>
</feature>
<dbReference type="GO" id="GO:0000981">
    <property type="term" value="F:DNA-binding transcription factor activity, RNA polymerase II-specific"/>
    <property type="evidence" value="ECO:0007669"/>
    <property type="project" value="TreeGrafter"/>
</dbReference>
<dbReference type="InterPro" id="IPR001841">
    <property type="entry name" value="Znf_RING"/>
</dbReference>
<feature type="compositionally biased region" description="Polar residues" evidence="8">
    <location>
        <begin position="19"/>
        <end position="32"/>
    </location>
</feature>
<dbReference type="Gene3D" id="3.90.520.10">
    <property type="entry name" value="SMAD MH1 domain"/>
    <property type="match status" value="1"/>
</dbReference>
<dbReference type="Pfam" id="PF03165">
    <property type="entry name" value="MH1"/>
    <property type="match status" value="1"/>
</dbReference>
<keyword evidence="5" id="KW-0804">Transcription</keyword>
<dbReference type="GO" id="GO:0008270">
    <property type="term" value="F:zinc ion binding"/>
    <property type="evidence" value="ECO:0007669"/>
    <property type="project" value="UniProtKB-KW"/>
</dbReference>
<evidence type="ECO:0000256" key="2">
    <source>
        <dbReference type="ARBA" id="ARBA00022771"/>
    </source>
</evidence>
<gene>
    <name evidence="11" type="ORF">QR680_006365</name>
</gene>
<evidence type="ECO:0000256" key="1">
    <source>
        <dbReference type="ARBA" id="ARBA00004123"/>
    </source>
</evidence>
<dbReference type="SMART" id="SM00523">
    <property type="entry name" value="DWA"/>
    <property type="match status" value="1"/>
</dbReference>
<dbReference type="Pfam" id="PF13639">
    <property type="entry name" value="zf-RING_2"/>
    <property type="match status" value="1"/>
</dbReference>
<dbReference type="InterPro" id="IPR013790">
    <property type="entry name" value="Dwarfin"/>
</dbReference>
<keyword evidence="3" id="KW-0862">Zinc</keyword>
<dbReference type="AlphaFoldDB" id="A0AA39LX07"/>
<comment type="subcellular location">
    <subcellularLocation>
        <location evidence="1">Nucleus</location>
    </subcellularLocation>
</comment>
<name>A0AA39LX07_9BILA</name>
<dbReference type="GO" id="GO:0000978">
    <property type="term" value="F:RNA polymerase II cis-regulatory region sequence-specific DNA binding"/>
    <property type="evidence" value="ECO:0007669"/>
    <property type="project" value="TreeGrafter"/>
</dbReference>
<dbReference type="GO" id="GO:0070411">
    <property type="term" value="F:I-SMAD binding"/>
    <property type="evidence" value="ECO:0007669"/>
    <property type="project" value="TreeGrafter"/>
</dbReference>
<dbReference type="SUPFAM" id="SSF56366">
    <property type="entry name" value="SMAD MH1 domain"/>
    <property type="match status" value="1"/>
</dbReference>
<dbReference type="GO" id="GO:0071144">
    <property type="term" value="C:heteromeric SMAD protein complex"/>
    <property type="evidence" value="ECO:0007669"/>
    <property type="project" value="TreeGrafter"/>
</dbReference>
<evidence type="ECO:0000256" key="4">
    <source>
        <dbReference type="ARBA" id="ARBA00023015"/>
    </source>
</evidence>
<organism evidence="11 12">
    <name type="scientific">Steinernema hermaphroditum</name>
    <dbReference type="NCBI Taxonomy" id="289476"/>
    <lineage>
        <taxon>Eukaryota</taxon>
        <taxon>Metazoa</taxon>
        <taxon>Ecdysozoa</taxon>
        <taxon>Nematoda</taxon>
        <taxon>Chromadorea</taxon>
        <taxon>Rhabditida</taxon>
        <taxon>Tylenchina</taxon>
        <taxon>Panagrolaimomorpha</taxon>
        <taxon>Strongyloidoidea</taxon>
        <taxon>Steinernematidae</taxon>
        <taxon>Steinernema</taxon>
    </lineage>
</organism>
<dbReference type="GO" id="GO:0051239">
    <property type="term" value="P:regulation of multicellular organismal process"/>
    <property type="evidence" value="ECO:0007669"/>
    <property type="project" value="UniProtKB-ARBA"/>
</dbReference>
<sequence>MPPESLFQNTPVNVTSWDLANSSDSSAETNTHVETKSALTPMCSGTQQEAQRSSHSPPSMSINAPLQSVGRGASTANRTSLSARDLGTELTTYVVEHVSEFTSKAIEGLIKRLRRDPVQVDHMLGALSTGMKETPCVTFAKTRDGRIQIAKQKYFPSETFFRLFRNPAVRSGDLVALPGCFYGNSEGGSLVCVNPYHYRQRQPSDTSSSSSRRRRRTTAQHTPRDKHATAAPTAAAVSYAQSQWAPGARLEQQHYAAGNSYAMNSGFYPNRQSGVGVPSPYVYNNQFAYLQDPSARMMRAPVAPTLYQHQYYPENSFQVGSGRGDTRAHNFMASQFPQPAPPNRVHVKSESNEADEDVDVTALQMMINPEVKHALCEQIQLLKKETERIRHRLQKMDHFLERVDEISQEETPKKAETDEKEEQSQKKTKKSLEKMNEELTSDADLVRLLRNIAANKDYMRKLRQSYPGFVEAMFKITDIGLQMCPSERIICSICWDFVASSTDVVTTGCGHVFHGECLRLCFEKSKRRCPTCRAKVKLTQKLFFSSIVSKCQHKEKLQTLEEENERLKSAMKKGRKATPPPVPPHRISPESCKTNLPSAVWKTVAQDFLS</sequence>
<evidence type="ECO:0008006" key="13">
    <source>
        <dbReference type="Google" id="ProtNLM"/>
    </source>
</evidence>